<evidence type="ECO:0000313" key="10">
    <source>
        <dbReference type="EMBL" id="AMT94831.1"/>
    </source>
</evidence>
<evidence type="ECO:0000256" key="3">
    <source>
        <dbReference type="ARBA" id="ARBA00022643"/>
    </source>
</evidence>
<comment type="function">
    <text evidence="5">Catalyzes the oxidation of either pyridoxine 5'-phosphate (PNP) or pyridoxamine 5'-phosphate (PMP) into pyridoxal 5'-phosphate (PLP).</text>
</comment>
<comment type="pathway">
    <text evidence="5">Cofactor metabolism; pyridoxal 5'-phosphate salvage; pyridoxal 5'-phosphate from pyridoxine 5'-phosphate: step 1/1.</text>
</comment>
<reference evidence="10" key="3">
    <citation type="submission" date="2016-03" db="EMBL/GenBank/DDBJ databases">
        <authorList>
            <person name="Zhu Y."/>
            <person name="Sun C."/>
        </authorList>
    </citation>
    <scope>NUCLEOTIDE SEQUENCE</scope>
    <source>
        <strain evidence="10">BS258</strain>
    </source>
</reference>
<feature type="binding site" evidence="5 7">
    <location>
        <begin position="76"/>
        <end position="77"/>
    </location>
    <ligand>
        <name>FMN</name>
        <dbReference type="ChEBI" id="CHEBI:58210"/>
    </ligand>
</feature>
<feature type="binding site" evidence="5 7">
    <location>
        <position position="195"/>
    </location>
    <ligand>
        <name>FMN</name>
        <dbReference type="ChEBI" id="CHEBI:58210"/>
    </ligand>
</feature>
<dbReference type="UniPathway" id="UPA01068">
    <property type="reaction ID" value="UER00304"/>
</dbReference>
<keyword evidence="4 5" id="KW-0560">Oxidoreductase</keyword>
<feature type="binding site" evidence="5 7">
    <location>
        <begin position="140"/>
        <end position="141"/>
    </location>
    <ligand>
        <name>FMN</name>
        <dbReference type="ChEBI" id="CHEBI:58210"/>
    </ligand>
</feature>
<dbReference type="EC" id="1.4.3.5" evidence="5"/>
<feature type="binding site" evidence="5 6">
    <location>
        <position position="123"/>
    </location>
    <ligand>
        <name>substrate</name>
    </ligand>
</feature>
<evidence type="ECO:0000256" key="1">
    <source>
        <dbReference type="ARBA" id="ARBA00007301"/>
    </source>
</evidence>
<feature type="binding site" evidence="5 7">
    <location>
        <position position="185"/>
    </location>
    <ligand>
        <name>FMN</name>
        <dbReference type="ChEBI" id="CHEBI:58210"/>
    </ligand>
</feature>
<evidence type="ECO:0000256" key="4">
    <source>
        <dbReference type="ARBA" id="ARBA00023002"/>
    </source>
</evidence>
<feature type="binding site" evidence="5 7">
    <location>
        <position position="105"/>
    </location>
    <ligand>
        <name>FMN</name>
        <dbReference type="ChEBI" id="CHEBI:58210"/>
    </ligand>
</feature>
<dbReference type="OrthoDB" id="9780392at2"/>
<dbReference type="AlphaFoldDB" id="A0A0B9AUM6"/>
<protein>
    <recommendedName>
        <fullName evidence="5">Pyridoxine/pyridoxamine 5'-phosphate oxidase</fullName>
        <ecNumber evidence="5">1.4.3.5</ecNumber>
    </recommendedName>
    <alternativeName>
        <fullName evidence="5">PNP/PMP oxidase</fullName>
        <shortName evidence="5">PNPOx</shortName>
    </alternativeName>
    <alternativeName>
        <fullName evidence="5">Pyridoxal 5'-phosphate synthase</fullName>
    </alternativeName>
</protein>
<evidence type="ECO:0000259" key="8">
    <source>
        <dbReference type="Pfam" id="PF01243"/>
    </source>
</evidence>
<dbReference type="Proteomes" id="UP000031488">
    <property type="component" value="Unassembled WGS sequence"/>
</dbReference>
<dbReference type="InterPro" id="IPR019576">
    <property type="entry name" value="Pyridoxamine_oxidase_dimer_C"/>
</dbReference>
<keyword evidence="2 5" id="KW-0285">Flavoprotein</keyword>
<feature type="binding site" evidence="5 6">
    <location>
        <position position="127"/>
    </location>
    <ligand>
        <name>substrate</name>
    </ligand>
</feature>
<sequence>MTEPVDRLPQTRKTYDSAVFEHPDAAPLDLLRQWYDEAADHVREPNAMTVSTLDEWGPSSRIVLLKGLDERGLLFFTDYDSAKGRQLQADPRIAVNFPWQDMERQVRIRGLAEVAAPEDSDAYFAVRPRGSQIGATVSKQSQPVTSREQMQTEYDAAAAELEGRDVPRPDHWGGFRVRVFEIEFWQGQQNRFHDRWVFRRADGGHDVADLDDASAWEVVRLYP</sequence>
<keyword evidence="12" id="KW-1185">Reference proteome</keyword>
<evidence type="ECO:0000313" key="13">
    <source>
        <dbReference type="Proteomes" id="UP000075950"/>
    </source>
</evidence>
<dbReference type="GO" id="GO:0010181">
    <property type="term" value="F:FMN binding"/>
    <property type="evidence" value="ECO:0007669"/>
    <property type="project" value="UniProtKB-UniRule"/>
</dbReference>
<comment type="subunit">
    <text evidence="5">Homodimer.</text>
</comment>
<name>A0A0B9AUM6_BRELN</name>
<proteinExistence type="inferred from homology"/>
<dbReference type="EMBL" id="JTJZ01000017">
    <property type="protein sequence ID" value="KHS53058.1"/>
    <property type="molecule type" value="Genomic_DNA"/>
</dbReference>
<dbReference type="RefSeq" id="WP_039208536.1">
    <property type="nucleotide sequence ID" value="NZ_CP014869.1"/>
</dbReference>
<feature type="domain" description="Pyridoxamine 5'-phosphate oxidase N-terminal" evidence="8">
    <location>
        <begin position="36"/>
        <end position="151"/>
    </location>
</feature>
<keyword evidence="3 5" id="KW-0288">FMN</keyword>
<feature type="binding site" evidence="5 6">
    <location>
        <position position="131"/>
    </location>
    <ligand>
        <name>substrate</name>
    </ligand>
</feature>
<dbReference type="PIRSF" id="PIRSF000190">
    <property type="entry name" value="Pyd_amn-ph_oxd"/>
    <property type="match status" value="1"/>
</dbReference>
<comment type="pathway">
    <text evidence="5">Cofactor metabolism; pyridoxal 5'-phosphate salvage; pyridoxal 5'-phosphate from pyridoxamine 5'-phosphate: step 1/1.</text>
</comment>
<dbReference type="Pfam" id="PF10590">
    <property type="entry name" value="PNP_phzG_C"/>
    <property type="match status" value="1"/>
</dbReference>
<dbReference type="PANTHER" id="PTHR10851">
    <property type="entry name" value="PYRIDOXINE-5-PHOSPHATE OXIDASE"/>
    <property type="match status" value="1"/>
</dbReference>
<evidence type="ECO:0000256" key="7">
    <source>
        <dbReference type="PIRSR" id="PIRSR000190-2"/>
    </source>
</evidence>
<dbReference type="InterPro" id="IPR011576">
    <property type="entry name" value="Pyridox_Oxase_N"/>
</dbReference>
<evidence type="ECO:0000256" key="2">
    <source>
        <dbReference type="ARBA" id="ARBA00022630"/>
    </source>
</evidence>
<comment type="caution">
    <text evidence="5">Lacks conserved residue(s) required for the propagation of feature annotation.</text>
</comment>
<accession>A0A0B9AUM6</accession>
<dbReference type="Pfam" id="PF01243">
    <property type="entry name" value="PNPOx_N"/>
    <property type="match status" value="1"/>
</dbReference>
<dbReference type="Gene3D" id="2.30.110.10">
    <property type="entry name" value="Electron Transport, Fmn-binding Protein, Chain A"/>
    <property type="match status" value="1"/>
</dbReference>
<dbReference type="Proteomes" id="UP000075950">
    <property type="component" value="Chromosome"/>
</dbReference>
<feature type="binding site" evidence="6">
    <location>
        <begin position="12"/>
        <end position="15"/>
    </location>
    <ligand>
        <name>substrate</name>
    </ligand>
</feature>
<comment type="catalytic activity">
    <reaction evidence="5">
        <text>pyridoxine 5'-phosphate + O2 = pyridoxal 5'-phosphate + H2O2</text>
        <dbReference type="Rhea" id="RHEA:15149"/>
        <dbReference type="ChEBI" id="CHEBI:15379"/>
        <dbReference type="ChEBI" id="CHEBI:16240"/>
        <dbReference type="ChEBI" id="CHEBI:58589"/>
        <dbReference type="ChEBI" id="CHEBI:597326"/>
        <dbReference type="EC" id="1.4.3.5"/>
    </reaction>
</comment>
<keyword evidence="5" id="KW-0664">Pyridoxine biosynthesis</keyword>
<dbReference type="EMBL" id="CP014869">
    <property type="protein sequence ID" value="AMT94831.1"/>
    <property type="molecule type" value="Genomic_DNA"/>
</dbReference>
<dbReference type="PANTHER" id="PTHR10851:SF0">
    <property type="entry name" value="PYRIDOXINE-5'-PHOSPHATE OXIDASE"/>
    <property type="match status" value="1"/>
</dbReference>
<dbReference type="STRING" id="1703.BLSMQ_3218"/>
<comment type="catalytic activity">
    <reaction evidence="5">
        <text>pyridoxamine 5'-phosphate + O2 + H2O = pyridoxal 5'-phosphate + H2O2 + NH4(+)</text>
        <dbReference type="Rhea" id="RHEA:15817"/>
        <dbReference type="ChEBI" id="CHEBI:15377"/>
        <dbReference type="ChEBI" id="CHEBI:15379"/>
        <dbReference type="ChEBI" id="CHEBI:16240"/>
        <dbReference type="ChEBI" id="CHEBI:28938"/>
        <dbReference type="ChEBI" id="CHEBI:58451"/>
        <dbReference type="ChEBI" id="CHEBI:597326"/>
        <dbReference type="EC" id="1.4.3.5"/>
    </reaction>
</comment>
<gene>
    <name evidence="5" type="primary">pdxH</name>
    <name evidence="10" type="ORF">A2T55_14635</name>
    <name evidence="11" type="ORF">AE0388_1461</name>
</gene>
<feature type="binding site" evidence="5 6">
    <location>
        <begin position="191"/>
        <end position="193"/>
    </location>
    <ligand>
        <name>substrate</name>
    </ligand>
</feature>
<dbReference type="HAMAP" id="MF_01629">
    <property type="entry name" value="PdxH"/>
    <property type="match status" value="1"/>
</dbReference>
<reference evidence="13" key="2">
    <citation type="submission" date="2016-03" db="EMBL/GenBank/DDBJ databases">
        <authorList>
            <person name="Ploux O."/>
        </authorList>
    </citation>
    <scope>NUCLEOTIDE SEQUENCE [LARGE SCALE GENOMIC DNA]</scope>
    <source>
        <strain evidence="13">BS258</strain>
    </source>
</reference>
<feature type="binding site" evidence="5 7">
    <location>
        <position position="83"/>
    </location>
    <ligand>
        <name>FMN</name>
        <dbReference type="ChEBI" id="CHEBI:58210"/>
    </ligand>
</feature>
<evidence type="ECO:0000259" key="9">
    <source>
        <dbReference type="Pfam" id="PF10590"/>
    </source>
</evidence>
<feature type="binding site" evidence="5 6">
    <location>
        <position position="66"/>
    </location>
    <ligand>
        <name>substrate</name>
    </ligand>
</feature>
<reference evidence="11 12" key="1">
    <citation type="submission" date="2014-11" db="EMBL/GenBank/DDBJ databases">
        <title>Draft Genome Sequence of Brevibacterium linens AE038-8.</title>
        <authorList>
            <person name="Maizel D."/>
            <person name="Utturkar S.M."/>
            <person name="Brown S.D."/>
            <person name="Ferrero M."/>
            <person name="Rosen B.P."/>
        </authorList>
    </citation>
    <scope>NUCLEOTIDE SEQUENCE [LARGE SCALE GENOMIC DNA]</scope>
    <source>
        <strain evidence="11 12">AE038-8</strain>
    </source>
</reference>
<evidence type="ECO:0000313" key="12">
    <source>
        <dbReference type="Proteomes" id="UP000031488"/>
    </source>
</evidence>
<dbReference type="InterPro" id="IPR000659">
    <property type="entry name" value="Pyridox_Oxase"/>
</dbReference>
<organism evidence="11 12">
    <name type="scientific">Brevibacterium linens</name>
    <dbReference type="NCBI Taxonomy" id="1703"/>
    <lineage>
        <taxon>Bacteria</taxon>
        <taxon>Bacillati</taxon>
        <taxon>Actinomycetota</taxon>
        <taxon>Actinomycetes</taxon>
        <taxon>Micrococcales</taxon>
        <taxon>Brevibacteriaceae</taxon>
        <taxon>Brevibacterium</taxon>
    </lineage>
</organism>
<feature type="binding site" evidence="5 7">
    <location>
        <begin position="61"/>
        <end position="66"/>
    </location>
    <ligand>
        <name>FMN</name>
        <dbReference type="ChEBI" id="CHEBI:58210"/>
    </ligand>
</feature>
<dbReference type="SUPFAM" id="SSF50475">
    <property type="entry name" value="FMN-binding split barrel"/>
    <property type="match status" value="1"/>
</dbReference>
<evidence type="ECO:0000313" key="11">
    <source>
        <dbReference type="EMBL" id="KHS53058.1"/>
    </source>
</evidence>
<dbReference type="KEGG" id="bly:A2T55_14635"/>
<dbReference type="PATRIC" id="fig|1703.6.peg.1354"/>
<accession>A0A142NS52</accession>
<evidence type="ECO:0000256" key="6">
    <source>
        <dbReference type="PIRSR" id="PIRSR000190-1"/>
    </source>
</evidence>
<dbReference type="GO" id="GO:0008615">
    <property type="term" value="P:pyridoxine biosynthetic process"/>
    <property type="evidence" value="ECO:0007669"/>
    <property type="project" value="UniProtKB-UniRule"/>
</dbReference>
<dbReference type="InterPro" id="IPR012349">
    <property type="entry name" value="Split_barrel_FMN-bd"/>
</dbReference>
<dbReference type="NCBIfam" id="NF004231">
    <property type="entry name" value="PRK05679.1"/>
    <property type="match status" value="1"/>
</dbReference>
<comment type="cofactor">
    <cofactor evidence="5 7">
        <name>FMN</name>
        <dbReference type="ChEBI" id="CHEBI:58210"/>
    </cofactor>
    <text evidence="5 7">Binds 1 FMN per subunit.</text>
</comment>
<comment type="similarity">
    <text evidence="1 5">Belongs to the pyridoxamine 5'-phosphate oxidase family.</text>
</comment>
<dbReference type="GO" id="GO:0004733">
    <property type="term" value="F:pyridoxamine phosphate oxidase activity"/>
    <property type="evidence" value="ECO:0007669"/>
    <property type="project" value="UniProtKB-UniRule"/>
</dbReference>
<feature type="domain" description="Pyridoxine 5'-phosphate oxidase dimerisation C-terminal" evidence="9">
    <location>
        <begin position="172"/>
        <end position="223"/>
    </location>
</feature>
<dbReference type="NCBIfam" id="TIGR00558">
    <property type="entry name" value="pdxH"/>
    <property type="match status" value="1"/>
</dbReference>
<evidence type="ECO:0000256" key="5">
    <source>
        <dbReference type="HAMAP-Rule" id="MF_01629"/>
    </source>
</evidence>